<sequence>MRFPEPSGNNLLQFIAPFEYVGNLVWVTMPSGLVIKIESDVKLLKVGDLFGTDMKLLE</sequence>
<dbReference type="EMBL" id="CAAHFG010000003">
    <property type="protein sequence ID" value="VGO16022.1"/>
    <property type="molecule type" value="Genomic_DNA"/>
</dbReference>
<keyword evidence="2" id="KW-1185">Reference proteome</keyword>
<protein>
    <submittedName>
        <fullName evidence="1">Uncharacterized protein</fullName>
    </submittedName>
</protein>
<evidence type="ECO:0000313" key="2">
    <source>
        <dbReference type="Proteomes" id="UP000366872"/>
    </source>
</evidence>
<proteinExistence type="predicted"/>
<dbReference type="Proteomes" id="UP000366872">
    <property type="component" value="Unassembled WGS sequence"/>
</dbReference>
<accession>A0A6C2U7F9</accession>
<organism evidence="1 2">
    <name type="scientific">Pontiella desulfatans</name>
    <dbReference type="NCBI Taxonomy" id="2750659"/>
    <lineage>
        <taxon>Bacteria</taxon>
        <taxon>Pseudomonadati</taxon>
        <taxon>Kiritimatiellota</taxon>
        <taxon>Kiritimatiellia</taxon>
        <taxon>Kiritimatiellales</taxon>
        <taxon>Pontiellaceae</taxon>
        <taxon>Pontiella</taxon>
    </lineage>
</organism>
<reference evidence="1 2" key="1">
    <citation type="submission" date="2019-04" db="EMBL/GenBank/DDBJ databases">
        <authorList>
            <person name="Van Vliet M D."/>
        </authorList>
    </citation>
    <scope>NUCLEOTIDE SEQUENCE [LARGE SCALE GENOMIC DNA]</scope>
    <source>
        <strain evidence="1 2">F1</strain>
    </source>
</reference>
<dbReference type="AlphaFoldDB" id="A0A6C2U7F9"/>
<name>A0A6C2U7F9_PONDE</name>
<evidence type="ECO:0000313" key="1">
    <source>
        <dbReference type="EMBL" id="VGO16022.1"/>
    </source>
</evidence>
<gene>
    <name evidence="1" type="ORF">PDESU_04612</name>
</gene>